<evidence type="ECO:0000313" key="2">
    <source>
        <dbReference type="Proteomes" id="UP000663720"/>
    </source>
</evidence>
<proteinExistence type="predicted"/>
<name>A0A975B2Z4_9BACT</name>
<protein>
    <submittedName>
        <fullName evidence="1">Uncharacterized protein</fullName>
    </submittedName>
</protein>
<dbReference type="EMBL" id="CP061799">
    <property type="protein sequence ID" value="QTA77825.1"/>
    <property type="molecule type" value="Genomic_DNA"/>
</dbReference>
<reference evidence="1" key="1">
    <citation type="journal article" date="2021" name="Microb. Physiol.">
        <title>Proteogenomic Insights into the Physiology of Marine, Sulfate-Reducing, Filamentous Desulfonema limicola and Desulfonema magnum.</title>
        <authorList>
            <person name="Schnaars V."/>
            <person name="Wohlbrand L."/>
            <person name="Scheve S."/>
            <person name="Hinrichs C."/>
            <person name="Reinhardt R."/>
            <person name="Rabus R."/>
        </authorList>
    </citation>
    <scope>NUCLEOTIDE SEQUENCE</scope>
    <source>
        <strain evidence="1">5ac10</strain>
    </source>
</reference>
<keyword evidence="2" id="KW-1185">Reference proteome</keyword>
<dbReference type="RefSeq" id="WP_207689775.1">
    <property type="nucleotide sequence ID" value="NZ_CP061799.1"/>
</dbReference>
<gene>
    <name evidence="1" type="ORF">dnl_00220</name>
</gene>
<dbReference type="AlphaFoldDB" id="A0A975B2Z4"/>
<organism evidence="1 2">
    <name type="scientific">Desulfonema limicola</name>
    <dbReference type="NCBI Taxonomy" id="45656"/>
    <lineage>
        <taxon>Bacteria</taxon>
        <taxon>Pseudomonadati</taxon>
        <taxon>Thermodesulfobacteriota</taxon>
        <taxon>Desulfobacteria</taxon>
        <taxon>Desulfobacterales</taxon>
        <taxon>Desulfococcaceae</taxon>
        <taxon>Desulfonema</taxon>
    </lineage>
</organism>
<evidence type="ECO:0000313" key="1">
    <source>
        <dbReference type="EMBL" id="QTA77825.1"/>
    </source>
</evidence>
<sequence length="441" mass="51573">MKHINKRQNPLTHIPENFLDNLFDLLIQKYSENWLNKSDNHPLQILWKRKDWLSTTELFLLAASICNLERIDSKWVDEQIENSKQTNQNTHKGAFFELISLESILNSKLSVKPAVKNQPGYDGIVKLRNGSEIILSIKNYNLSKSHKTFIERSEKFEIYFINLLKQLKICNIQATIDIATNYPNEEDWQKLEKGIETLLLKYDGSLTFSRINDSWAIFLKEMTDDKQTFDDKYFNSYTLMIHSTYHKNEHNNIYSKLESACHNLIKANIKESDKSLNCLLIHVPISVSIDNCIKWTKDYYKDYPDDPISCVFYYQPAVVSDFEENSSRIHHCLALAPRERYFDFGEKNGVATFRFPVGTHGYEPTVLKFTNEKGETLPITERYIFQSGSHYYKMIENKPDQFSGFMMNQGYGIYNHLIWETGKKIIELEGIIPPSHDLLIL</sequence>
<dbReference type="Proteomes" id="UP000663720">
    <property type="component" value="Chromosome"/>
</dbReference>
<accession>A0A975B2Z4</accession>
<dbReference type="KEGG" id="dli:dnl_00220"/>